<proteinExistence type="predicted"/>
<organism evidence="3 4">
    <name type="scientific">Streptomyces formicae</name>
    <dbReference type="NCBI Taxonomy" id="1616117"/>
    <lineage>
        <taxon>Bacteria</taxon>
        <taxon>Bacillati</taxon>
        <taxon>Actinomycetota</taxon>
        <taxon>Actinomycetes</taxon>
        <taxon>Kitasatosporales</taxon>
        <taxon>Streptomycetaceae</taxon>
        <taxon>Streptomyces</taxon>
    </lineage>
</organism>
<feature type="region of interest" description="Disordered" evidence="1">
    <location>
        <begin position="1"/>
        <end position="33"/>
    </location>
</feature>
<dbReference type="RefSeq" id="WP_098244159.1">
    <property type="nucleotide sequence ID" value="NZ_CP022685.1"/>
</dbReference>
<feature type="transmembrane region" description="Helical" evidence="2">
    <location>
        <begin position="270"/>
        <end position="291"/>
    </location>
</feature>
<keyword evidence="4" id="KW-1185">Reference proteome</keyword>
<feature type="transmembrane region" description="Helical" evidence="2">
    <location>
        <begin position="93"/>
        <end position="115"/>
    </location>
</feature>
<name>A0A291QDW5_9ACTN</name>
<evidence type="ECO:0000313" key="3">
    <source>
        <dbReference type="EMBL" id="ATL29706.1"/>
    </source>
</evidence>
<feature type="transmembrane region" description="Helical" evidence="2">
    <location>
        <begin position="245"/>
        <end position="264"/>
    </location>
</feature>
<evidence type="ECO:0000313" key="4">
    <source>
        <dbReference type="Proteomes" id="UP000221011"/>
    </source>
</evidence>
<accession>A0A291QDW5</accession>
<sequence length="429" mass="45368">MTDTTGDRPTARRSPLRAAPLPDPPGAAESWPDRSELLRSQEQALDTLVREDLSRARAGAFLLCALAVSCTVMFVPAGMANTLTSDTRDGVDVAASVVLSAFLLVVVTVPALLVLRKLHTRTTRRWHLLREWAAVHRGRDSLFPTAYGAQAPHARFFNAGVALLLVVTLAGILIASATDPQAAAALPGTVVAGLFAWAPIKKYAARYGWAARERVVRARARMRHRHRDQLAGTAPISRSGIHPAAPLYLATLAPTVVIGIIFVVDRPRNAAALTVLGLLAVSFLALGAPLVQLRRRRERALLAEAANALLPSFAAGTVVHPVRYGLNEQPEHPRHNIAAAPSDWDDGPSRTGALAVQSGTLQLRGTDGSALEVPLADLTGVVFLPSTVAWLHPSVDLLLSSGAGIELRSPQAKDITAALAGSGVPVATS</sequence>
<dbReference type="EMBL" id="CP022685">
    <property type="protein sequence ID" value="ATL29706.1"/>
    <property type="molecule type" value="Genomic_DNA"/>
</dbReference>
<keyword evidence="2" id="KW-0812">Transmembrane</keyword>
<dbReference type="KEGG" id="sfk:KY5_4688"/>
<feature type="transmembrane region" description="Helical" evidence="2">
    <location>
        <begin position="156"/>
        <end position="176"/>
    </location>
</feature>
<keyword evidence="2" id="KW-1133">Transmembrane helix</keyword>
<keyword evidence="2" id="KW-0472">Membrane</keyword>
<dbReference type="AlphaFoldDB" id="A0A291QDW5"/>
<feature type="transmembrane region" description="Helical" evidence="2">
    <location>
        <begin position="182"/>
        <end position="200"/>
    </location>
</feature>
<feature type="compositionally biased region" description="Basic and acidic residues" evidence="1">
    <location>
        <begin position="1"/>
        <end position="10"/>
    </location>
</feature>
<evidence type="ECO:0000256" key="2">
    <source>
        <dbReference type="SAM" id="Phobius"/>
    </source>
</evidence>
<protein>
    <submittedName>
        <fullName evidence="3">Uncharacterized protein</fullName>
    </submittedName>
</protein>
<evidence type="ECO:0000256" key="1">
    <source>
        <dbReference type="SAM" id="MobiDB-lite"/>
    </source>
</evidence>
<reference evidence="3 4" key="1">
    <citation type="submission" date="2017-08" db="EMBL/GenBank/DDBJ databases">
        <title>Complete Genome Sequence of Streptomyces formicae KY5, the formicamycin producer.</title>
        <authorList>
            <person name="Holmes N.A."/>
            <person name="Devine R."/>
            <person name="Qin Z."/>
            <person name="Seipke R.F."/>
            <person name="Wilkinson B."/>
            <person name="Hutchings M.I."/>
        </authorList>
    </citation>
    <scope>NUCLEOTIDE SEQUENCE [LARGE SCALE GENOMIC DNA]</scope>
    <source>
        <strain evidence="3 4">KY5</strain>
    </source>
</reference>
<gene>
    <name evidence="3" type="ORF">KY5_4688</name>
</gene>
<feature type="transmembrane region" description="Helical" evidence="2">
    <location>
        <begin position="60"/>
        <end position="81"/>
    </location>
</feature>
<dbReference type="Proteomes" id="UP000221011">
    <property type="component" value="Chromosome"/>
</dbReference>